<gene>
    <name evidence="6" type="ORF">EV378_5820</name>
</gene>
<evidence type="ECO:0000256" key="3">
    <source>
        <dbReference type="ARBA" id="ARBA00022729"/>
    </source>
</evidence>
<dbReference type="InterPro" id="IPR015168">
    <property type="entry name" value="SsuA/THI5"/>
</dbReference>
<comment type="caution">
    <text evidence="6">The sequence shown here is derived from an EMBL/GenBank/DDBJ whole genome shotgun (WGS) entry which is preliminary data.</text>
</comment>
<dbReference type="PANTHER" id="PTHR30024">
    <property type="entry name" value="ALIPHATIC SULFONATES-BINDING PROTEIN-RELATED"/>
    <property type="match status" value="1"/>
</dbReference>
<keyword evidence="3 4" id="KW-0732">Signal</keyword>
<evidence type="ECO:0000256" key="4">
    <source>
        <dbReference type="SAM" id="SignalP"/>
    </source>
</evidence>
<evidence type="ECO:0000256" key="1">
    <source>
        <dbReference type="ARBA" id="ARBA00004418"/>
    </source>
</evidence>
<evidence type="ECO:0000313" key="7">
    <source>
        <dbReference type="Proteomes" id="UP000295560"/>
    </source>
</evidence>
<accession>A0A4R1HJ15</accession>
<dbReference type="RefSeq" id="WP_132430528.1">
    <property type="nucleotide sequence ID" value="NZ_SMFZ01000002.1"/>
</dbReference>
<dbReference type="Proteomes" id="UP000295560">
    <property type="component" value="Unassembled WGS sequence"/>
</dbReference>
<comment type="subcellular location">
    <subcellularLocation>
        <location evidence="1">Periplasm</location>
    </subcellularLocation>
</comment>
<dbReference type="Pfam" id="PF09084">
    <property type="entry name" value="NMT1"/>
    <property type="match status" value="1"/>
</dbReference>
<name>A0A4R1HJ15_PSEEN</name>
<organism evidence="6 7">
    <name type="scientific">Pseudonocardia endophytica</name>
    <dbReference type="NCBI Taxonomy" id="401976"/>
    <lineage>
        <taxon>Bacteria</taxon>
        <taxon>Bacillati</taxon>
        <taxon>Actinomycetota</taxon>
        <taxon>Actinomycetes</taxon>
        <taxon>Pseudonocardiales</taxon>
        <taxon>Pseudonocardiaceae</taxon>
        <taxon>Pseudonocardia</taxon>
    </lineage>
</organism>
<evidence type="ECO:0000313" key="6">
    <source>
        <dbReference type="EMBL" id="TCK21828.1"/>
    </source>
</evidence>
<proteinExistence type="inferred from homology"/>
<dbReference type="SUPFAM" id="SSF53850">
    <property type="entry name" value="Periplasmic binding protein-like II"/>
    <property type="match status" value="1"/>
</dbReference>
<protein>
    <submittedName>
        <fullName evidence="6">NitT/TauT family transport system substrate-binding protein</fullName>
    </submittedName>
</protein>
<feature type="signal peptide" evidence="4">
    <location>
        <begin position="1"/>
        <end position="18"/>
    </location>
</feature>
<dbReference type="EMBL" id="SMFZ01000002">
    <property type="protein sequence ID" value="TCK21828.1"/>
    <property type="molecule type" value="Genomic_DNA"/>
</dbReference>
<dbReference type="GO" id="GO:0042597">
    <property type="term" value="C:periplasmic space"/>
    <property type="evidence" value="ECO:0007669"/>
    <property type="project" value="UniProtKB-SubCell"/>
</dbReference>
<evidence type="ECO:0000259" key="5">
    <source>
        <dbReference type="Pfam" id="PF09084"/>
    </source>
</evidence>
<dbReference type="Gene3D" id="3.40.190.10">
    <property type="entry name" value="Periplasmic binding protein-like II"/>
    <property type="match status" value="2"/>
</dbReference>
<dbReference type="PROSITE" id="PS51257">
    <property type="entry name" value="PROKAR_LIPOPROTEIN"/>
    <property type="match status" value="1"/>
</dbReference>
<comment type="similarity">
    <text evidence="2">Belongs to the bacterial solute-binding protein SsuA/TauA family.</text>
</comment>
<sequence length="334" mass="35571">MKAITAAAAVLTAVLALAGCGTPAGTTAGRTGPAGTITVGYSQQGAAYSDLYTCVDEGVFDRNGIHVELTQLNSSSQMLAAVSSGSVQIAVGLAEAMASGALKGLDVRYIAVPIDRYYLEMWGATDIGSPADLAGKRVAVSSPGSQSDIALRTMLADEGLTGRVTVQYLKTVSAEITALEQGAVDAIVSQPPNATRTGERGFHKILDFTGYPAAANAYSVTGDFLDTNRDEVAAFVRSQVECTSLLKQREAESVASIRRHSGTDDQELATYAWDFFRRLMREKPYVDEELLRASFESAADKQDTTAPQDVSKYVDNSFLDELDRSGFIDSLYGR</sequence>
<reference evidence="6 7" key="1">
    <citation type="submission" date="2019-03" db="EMBL/GenBank/DDBJ databases">
        <title>Sequencing the genomes of 1000 actinobacteria strains.</title>
        <authorList>
            <person name="Klenk H.-P."/>
        </authorList>
    </citation>
    <scope>NUCLEOTIDE SEQUENCE [LARGE SCALE GENOMIC DNA]</scope>
    <source>
        <strain evidence="6 7">DSM 44969</strain>
    </source>
</reference>
<feature type="chain" id="PRO_5039077082" evidence="4">
    <location>
        <begin position="19"/>
        <end position="334"/>
    </location>
</feature>
<keyword evidence="7" id="KW-1185">Reference proteome</keyword>
<dbReference type="AlphaFoldDB" id="A0A4R1HJ15"/>
<evidence type="ECO:0000256" key="2">
    <source>
        <dbReference type="ARBA" id="ARBA00010742"/>
    </source>
</evidence>
<dbReference type="OrthoDB" id="5348911at2"/>
<feature type="domain" description="SsuA/THI5-like" evidence="5">
    <location>
        <begin position="51"/>
        <end position="238"/>
    </location>
</feature>
<dbReference type="PANTHER" id="PTHR30024:SF47">
    <property type="entry name" value="TAURINE-BINDING PERIPLASMIC PROTEIN"/>
    <property type="match status" value="1"/>
</dbReference>